<feature type="domain" description="Inosine/uridine-preferring nucleoside hydrolase" evidence="3">
    <location>
        <begin position="5"/>
        <end position="307"/>
    </location>
</feature>
<gene>
    <name evidence="4" type="ORF">SAMN04489747_0536</name>
</gene>
<dbReference type="InterPro" id="IPR023186">
    <property type="entry name" value="IUNH"/>
</dbReference>
<evidence type="ECO:0000256" key="1">
    <source>
        <dbReference type="ARBA" id="ARBA00022801"/>
    </source>
</evidence>
<accession>A0A1G6T6J8</accession>
<keyword evidence="5" id="KW-1185">Reference proteome</keyword>
<dbReference type="InterPro" id="IPR001910">
    <property type="entry name" value="Inosine/uridine_hydrolase_dom"/>
</dbReference>
<dbReference type="PANTHER" id="PTHR12304">
    <property type="entry name" value="INOSINE-URIDINE PREFERRING NUCLEOSIDE HYDROLASE"/>
    <property type="match status" value="1"/>
</dbReference>
<keyword evidence="1 4" id="KW-0378">Hydrolase</keyword>
<dbReference type="EMBL" id="LT629688">
    <property type="protein sequence ID" value="SDD24504.1"/>
    <property type="molecule type" value="Genomic_DNA"/>
</dbReference>
<dbReference type="Proteomes" id="UP000198546">
    <property type="component" value="Chromosome i"/>
</dbReference>
<dbReference type="Gene3D" id="3.90.245.10">
    <property type="entry name" value="Ribonucleoside hydrolase-like"/>
    <property type="match status" value="1"/>
</dbReference>
<dbReference type="GO" id="GO:0005829">
    <property type="term" value="C:cytosol"/>
    <property type="evidence" value="ECO:0007669"/>
    <property type="project" value="TreeGrafter"/>
</dbReference>
<keyword evidence="2" id="KW-0326">Glycosidase</keyword>
<dbReference type="GO" id="GO:0008477">
    <property type="term" value="F:purine nucleosidase activity"/>
    <property type="evidence" value="ECO:0007669"/>
    <property type="project" value="TreeGrafter"/>
</dbReference>
<dbReference type="PANTHER" id="PTHR12304:SF4">
    <property type="entry name" value="URIDINE NUCLEOSIDASE"/>
    <property type="match status" value="1"/>
</dbReference>
<dbReference type="GO" id="GO:0006152">
    <property type="term" value="P:purine nucleoside catabolic process"/>
    <property type="evidence" value="ECO:0007669"/>
    <property type="project" value="TreeGrafter"/>
</dbReference>
<evidence type="ECO:0000313" key="4">
    <source>
        <dbReference type="EMBL" id="SDD24504.1"/>
    </source>
</evidence>
<reference evidence="4 5" key="1">
    <citation type="submission" date="2016-10" db="EMBL/GenBank/DDBJ databases">
        <authorList>
            <person name="de Groot N.N."/>
        </authorList>
    </citation>
    <scope>NUCLEOTIDE SEQUENCE [LARGE SCALE GENOMIC DNA]</scope>
    <source>
        <strain evidence="4 5">MON 2.2</strain>
    </source>
</reference>
<sequence length="317" mass="34340">MERMILDVDLAMGAPGSDIDDGFALALALADPAIQLELVTTVNGNTDVATATALTLELLNRLGHPDVPVHRGAQVPLLRPPVRQGEIPDDVEVREPRPGPAAMAMVELVRQNPGEMTLVAVGPLTNVALAMRLDPSFAGNLKALVIMGGVFNEHTHSRLMPGEYNVWCDPEAAAVVLGSGVVARWVGLDVTLKVRVTKEQALEMEASERPFVSFAGKYTSAWIDHIVQQHPEEGESCAMHDPLAVAAVTHPDLLTWREAYVQVETGDRLRGAMLTDYLGGDWLPDPSRPTPAANALVAQTVQAEQFNRFFLDSMMEM</sequence>
<dbReference type="SUPFAM" id="SSF53590">
    <property type="entry name" value="Nucleoside hydrolase"/>
    <property type="match status" value="1"/>
</dbReference>
<protein>
    <submittedName>
        <fullName evidence="4">Inosine-uridine nucleoside N-ribohydrolase</fullName>
    </submittedName>
</protein>
<dbReference type="STRING" id="675864.SAMN04489747_0536"/>
<organism evidence="4 5">
    <name type="scientific">Auraticoccus monumenti</name>
    <dbReference type="NCBI Taxonomy" id="675864"/>
    <lineage>
        <taxon>Bacteria</taxon>
        <taxon>Bacillati</taxon>
        <taxon>Actinomycetota</taxon>
        <taxon>Actinomycetes</taxon>
        <taxon>Propionibacteriales</taxon>
        <taxon>Propionibacteriaceae</taxon>
        <taxon>Auraticoccus</taxon>
    </lineage>
</organism>
<evidence type="ECO:0000256" key="2">
    <source>
        <dbReference type="ARBA" id="ARBA00023295"/>
    </source>
</evidence>
<dbReference type="InterPro" id="IPR036452">
    <property type="entry name" value="Ribo_hydro-like"/>
</dbReference>
<evidence type="ECO:0000259" key="3">
    <source>
        <dbReference type="Pfam" id="PF01156"/>
    </source>
</evidence>
<proteinExistence type="predicted"/>
<name>A0A1G6T6J8_9ACTN</name>
<evidence type="ECO:0000313" key="5">
    <source>
        <dbReference type="Proteomes" id="UP000198546"/>
    </source>
</evidence>
<dbReference type="Pfam" id="PF01156">
    <property type="entry name" value="IU_nuc_hydro"/>
    <property type="match status" value="1"/>
</dbReference>
<dbReference type="AlphaFoldDB" id="A0A1G6T6J8"/>